<evidence type="ECO:0000256" key="2">
    <source>
        <dbReference type="ARBA" id="ARBA00022475"/>
    </source>
</evidence>
<dbReference type="InterPro" id="IPR003691">
    <property type="entry name" value="FluC"/>
</dbReference>
<gene>
    <name evidence="11 12" type="primary">crcB</name>
    <name evidence="11" type="synonym">fluC</name>
    <name evidence="12" type="ORF">NCTC13043_01901</name>
</gene>
<keyword evidence="6 11" id="KW-0406">Ion transport</keyword>
<dbReference type="PANTHER" id="PTHR28259">
    <property type="entry name" value="FLUORIDE EXPORT PROTEIN 1-RELATED"/>
    <property type="match status" value="1"/>
</dbReference>
<comment type="subcellular location">
    <subcellularLocation>
        <location evidence="1 11">Cell membrane</location>
        <topology evidence="1 11">Multi-pass membrane protein</topology>
    </subcellularLocation>
</comment>
<reference evidence="12 13" key="1">
    <citation type="submission" date="2018-06" db="EMBL/GenBank/DDBJ databases">
        <authorList>
            <consortium name="Pathogen Informatics"/>
            <person name="Doyle S."/>
        </authorList>
    </citation>
    <scope>NUCLEOTIDE SEQUENCE [LARGE SCALE GENOMIC DNA]</scope>
    <source>
        <strain evidence="12 13">NCTC13043</strain>
    </source>
</reference>
<dbReference type="GO" id="GO:0062054">
    <property type="term" value="F:fluoride channel activity"/>
    <property type="evidence" value="ECO:0007669"/>
    <property type="project" value="UniProtKB-UniRule"/>
</dbReference>
<accession>A0A379GA63</accession>
<keyword evidence="11" id="KW-0479">Metal-binding</keyword>
<dbReference type="OrthoDB" id="9815830at2"/>
<evidence type="ECO:0000256" key="3">
    <source>
        <dbReference type="ARBA" id="ARBA00022519"/>
    </source>
</evidence>
<evidence type="ECO:0000256" key="10">
    <source>
        <dbReference type="ARBA" id="ARBA00035585"/>
    </source>
</evidence>
<evidence type="ECO:0000256" key="8">
    <source>
        <dbReference type="ARBA" id="ARBA00023303"/>
    </source>
</evidence>
<dbReference type="GO" id="GO:0140114">
    <property type="term" value="P:cellular detoxification of fluoride"/>
    <property type="evidence" value="ECO:0007669"/>
    <property type="project" value="UniProtKB-UniRule"/>
</dbReference>
<dbReference type="HAMAP" id="MF_00454">
    <property type="entry name" value="FluC"/>
    <property type="match status" value="1"/>
</dbReference>
<sequence length="124" mass="13268">MFKHIVLVGLGSAMGGIVRYLVSRLWASSMVSAYPFSTFTVNVLGCFLIGLVSALPSNSWLTPGTRLLLTTGFCGGFTTFSTFMNENANFVETGMSGSAVIYTLCSLVFGFLALLLGQQVARVF</sequence>
<dbReference type="NCBIfam" id="TIGR00494">
    <property type="entry name" value="crcB"/>
    <property type="match status" value="1"/>
</dbReference>
<comment type="function">
    <text evidence="11">Fluoride-specific ion channel. Important for reducing fluoride concentration in the cell, thus reducing its toxicity.</text>
</comment>
<keyword evidence="2 11" id="KW-1003">Cell membrane</keyword>
<feature type="binding site" evidence="11">
    <location>
        <position position="75"/>
    </location>
    <ligand>
        <name>Na(+)</name>
        <dbReference type="ChEBI" id="CHEBI:29101"/>
        <note>structural</note>
    </ligand>
</feature>
<keyword evidence="7 11" id="KW-0472">Membrane</keyword>
<dbReference type="PANTHER" id="PTHR28259:SF1">
    <property type="entry name" value="FLUORIDE EXPORT PROTEIN 1-RELATED"/>
    <property type="match status" value="1"/>
</dbReference>
<feature type="transmembrane region" description="Helical" evidence="11">
    <location>
        <begin position="67"/>
        <end position="84"/>
    </location>
</feature>
<keyword evidence="3" id="KW-0997">Cell inner membrane</keyword>
<evidence type="ECO:0000256" key="6">
    <source>
        <dbReference type="ARBA" id="ARBA00023065"/>
    </source>
</evidence>
<feature type="transmembrane region" description="Helical" evidence="11">
    <location>
        <begin position="96"/>
        <end position="116"/>
    </location>
</feature>
<dbReference type="AlphaFoldDB" id="A0A379GA63"/>
<comment type="catalytic activity">
    <reaction evidence="10">
        <text>fluoride(in) = fluoride(out)</text>
        <dbReference type="Rhea" id="RHEA:76159"/>
        <dbReference type="ChEBI" id="CHEBI:17051"/>
    </reaction>
    <physiologicalReaction direction="left-to-right" evidence="10">
        <dbReference type="Rhea" id="RHEA:76160"/>
    </physiologicalReaction>
</comment>
<dbReference type="GeneID" id="78571551"/>
<proteinExistence type="inferred from homology"/>
<dbReference type="GO" id="GO:0046872">
    <property type="term" value="F:metal ion binding"/>
    <property type="evidence" value="ECO:0007669"/>
    <property type="project" value="UniProtKB-KW"/>
</dbReference>
<evidence type="ECO:0000256" key="1">
    <source>
        <dbReference type="ARBA" id="ARBA00004651"/>
    </source>
</evidence>
<evidence type="ECO:0000256" key="5">
    <source>
        <dbReference type="ARBA" id="ARBA00022989"/>
    </source>
</evidence>
<evidence type="ECO:0000313" key="13">
    <source>
        <dbReference type="Proteomes" id="UP000254235"/>
    </source>
</evidence>
<dbReference type="GO" id="GO:0005886">
    <property type="term" value="C:plasma membrane"/>
    <property type="evidence" value="ECO:0007669"/>
    <property type="project" value="UniProtKB-SubCell"/>
</dbReference>
<dbReference type="EMBL" id="UGTP01000002">
    <property type="protein sequence ID" value="SUC37413.1"/>
    <property type="molecule type" value="Genomic_DNA"/>
</dbReference>
<keyword evidence="4 11" id="KW-0812">Transmembrane</keyword>
<keyword evidence="11" id="KW-0813">Transport</keyword>
<evidence type="ECO:0000313" key="12">
    <source>
        <dbReference type="EMBL" id="SUC37413.1"/>
    </source>
</evidence>
<comment type="similarity">
    <text evidence="9 11">Belongs to the fluoride channel Fluc/FEX (TC 1.A.43) family.</text>
</comment>
<feature type="transmembrane region" description="Helical" evidence="11">
    <location>
        <begin position="5"/>
        <end position="22"/>
    </location>
</feature>
<evidence type="ECO:0000256" key="9">
    <source>
        <dbReference type="ARBA" id="ARBA00035120"/>
    </source>
</evidence>
<protein>
    <recommendedName>
        <fullName evidence="11">Fluoride-specific ion channel FluC</fullName>
    </recommendedName>
</protein>
<evidence type="ECO:0000256" key="4">
    <source>
        <dbReference type="ARBA" id="ARBA00022692"/>
    </source>
</evidence>
<keyword evidence="11" id="KW-0915">Sodium</keyword>
<dbReference type="Proteomes" id="UP000254235">
    <property type="component" value="Unassembled WGS sequence"/>
</dbReference>
<evidence type="ECO:0000256" key="7">
    <source>
        <dbReference type="ARBA" id="ARBA00023136"/>
    </source>
</evidence>
<evidence type="ECO:0000256" key="11">
    <source>
        <dbReference type="HAMAP-Rule" id="MF_00454"/>
    </source>
</evidence>
<feature type="transmembrane region" description="Helical" evidence="11">
    <location>
        <begin position="34"/>
        <end position="55"/>
    </location>
</feature>
<keyword evidence="8 11" id="KW-0407">Ion channel</keyword>
<dbReference type="Pfam" id="PF02537">
    <property type="entry name" value="CRCB"/>
    <property type="match status" value="1"/>
</dbReference>
<organism evidence="12 13">
    <name type="scientific">Prevotella pallens</name>
    <dbReference type="NCBI Taxonomy" id="60133"/>
    <lineage>
        <taxon>Bacteria</taxon>
        <taxon>Pseudomonadati</taxon>
        <taxon>Bacteroidota</taxon>
        <taxon>Bacteroidia</taxon>
        <taxon>Bacteroidales</taxon>
        <taxon>Prevotellaceae</taxon>
        <taxon>Prevotella</taxon>
    </lineage>
</organism>
<keyword evidence="5 11" id="KW-1133">Transmembrane helix</keyword>
<comment type="activity regulation">
    <text evidence="11">Na(+) is not transported, but it plays an essential structural role and its presence is essential for fluoride channel function.</text>
</comment>
<dbReference type="RefSeq" id="WP_115083882.1">
    <property type="nucleotide sequence ID" value="NZ_UGTP01000002.1"/>
</dbReference>
<name>A0A379GA63_9BACT</name>
<feature type="binding site" evidence="11">
    <location>
        <position position="78"/>
    </location>
    <ligand>
        <name>Na(+)</name>
        <dbReference type="ChEBI" id="CHEBI:29101"/>
        <note>structural</note>
    </ligand>
</feature>